<gene>
    <name evidence="2" type="ORF">C4544_01395</name>
</gene>
<reference evidence="2 3" key="1">
    <citation type="journal article" date="2017" name="ISME J.">
        <title>Energy and carbon metabolisms in a deep terrestrial subsurface fluid microbial community.</title>
        <authorList>
            <person name="Momper L."/>
            <person name="Jungbluth S.P."/>
            <person name="Lee M.D."/>
            <person name="Amend J.P."/>
        </authorList>
    </citation>
    <scope>NUCLEOTIDE SEQUENCE [LARGE SCALE GENOMIC DNA]</scope>
    <source>
        <strain evidence="2">SURF_29</strain>
    </source>
</reference>
<evidence type="ECO:0000313" key="2">
    <source>
        <dbReference type="EMBL" id="RJO61921.1"/>
    </source>
</evidence>
<organism evidence="2 3">
    <name type="scientific">candidate division WS5 bacterium</name>
    <dbReference type="NCBI Taxonomy" id="2093353"/>
    <lineage>
        <taxon>Bacteria</taxon>
        <taxon>candidate division WS5</taxon>
    </lineage>
</organism>
<dbReference type="Proteomes" id="UP000285655">
    <property type="component" value="Unassembled WGS sequence"/>
</dbReference>
<dbReference type="InterPro" id="IPR023387">
    <property type="entry name" value="DUF1653-like_dom"/>
</dbReference>
<feature type="domain" description="DUF1653" evidence="1">
    <location>
        <begin position="20"/>
        <end position="81"/>
    </location>
</feature>
<proteinExistence type="predicted"/>
<dbReference type="EMBL" id="QZJW01000007">
    <property type="protein sequence ID" value="RJO61921.1"/>
    <property type="molecule type" value="Genomic_DNA"/>
</dbReference>
<protein>
    <submittedName>
        <fullName evidence="2">DUF1653 domain-containing protein</fullName>
    </submittedName>
</protein>
<dbReference type="Pfam" id="PF07866">
    <property type="entry name" value="DUF1653"/>
    <property type="match status" value="1"/>
</dbReference>
<sequence>MKNSKKEIKLSKRAKSLKLGEYEHYKGKRYNILGVALHSETLEELVVYQALYGEGLTWVRPLDMFLDKKTLDDGSKVSRFTYVGE</sequence>
<evidence type="ECO:0000313" key="3">
    <source>
        <dbReference type="Proteomes" id="UP000285655"/>
    </source>
</evidence>
<accession>A0A419DFN0</accession>
<dbReference type="Gene3D" id="2.30.30.320">
    <property type="entry name" value="DUF1653-like domain"/>
    <property type="match status" value="1"/>
</dbReference>
<dbReference type="InterPro" id="IPR037135">
    <property type="entry name" value="DUF1653-like_dom_sf"/>
</dbReference>
<evidence type="ECO:0000259" key="1">
    <source>
        <dbReference type="Pfam" id="PF07866"/>
    </source>
</evidence>
<dbReference type="AlphaFoldDB" id="A0A419DFN0"/>
<comment type="caution">
    <text evidence="2">The sequence shown here is derived from an EMBL/GenBank/DDBJ whole genome shotgun (WGS) entry which is preliminary data.</text>
</comment>
<name>A0A419DFN0_9BACT</name>